<dbReference type="EMBL" id="RQTK01000002">
    <property type="protein sequence ID" value="RUS92084.1"/>
    <property type="molecule type" value="Genomic_DNA"/>
</dbReference>
<protein>
    <submittedName>
        <fullName evidence="2">Uncharacterized protein</fullName>
    </submittedName>
</protein>
<feature type="non-terminal residue" evidence="2">
    <location>
        <position position="1"/>
    </location>
</feature>
<keyword evidence="1" id="KW-0812">Transmembrane</keyword>
<dbReference type="AlphaFoldDB" id="A0A3S1A1N8"/>
<feature type="transmembrane region" description="Helical" evidence="1">
    <location>
        <begin position="90"/>
        <end position="110"/>
    </location>
</feature>
<evidence type="ECO:0000313" key="2">
    <source>
        <dbReference type="EMBL" id="RUS92084.1"/>
    </source>
</evidence>
<keyword evidence="3" id="KW-1185">Reference proteome</keyword>
<comment type="caution">
    <text evidence="2">The sequence shown here is derived from an EMBL/GenBank/DDBJ whole genome shotgun (WGS) entry which is preliminary data.</text>
</comment>
<keyword evidence="1" id="KW-0472">Membrane</keyword>
<feature type="non-terminal residue" evidence="2">
    <location>
        <position position="120"/>
    </location>
</feature>
<organism evidence="2 3">
    <name type="scientific">Elysia chlorotica</name>
    <name type="common">Eastern emerald elysia</name>
    <name type="synonym">Sea slug</name>
    <dbReference type="NCBI Taxonomy" id="188477"/>
    <lineage>
        <taxon>Eukaryota</taxon>
        <taxon>Metazoa</taxon>
        <taxon>Spiralia</taxon>
        <taxon>Lophotrochozoa</taxon>
        <taxon>Mollusca</taxon>
        <taxon>Gastropoda</taxon>
        <taxon>Heterobranchia</taxon>
        <taxon>Euthyneura</taxon>
        <taxon>Panpulmonata</taxon>
        <taxon>Sacoglossa</taxon>
        <taxon>Placobranchoidea</taxon>
        <taxon>Plakobranchidae</taxon>
        <taxon>Elysia</taxon>
    </lineage>
</organism>
<dbReference type="Proteomes" id="UP000271974">
    <property type="component" value="Unassembled WGS sequence"/>
</dbReference>
<accession>A0A3S1A1N8</accession>
<evidence type="ECO:0000256" key="1">
    <source>
        <dbReference type="SAM" id="Phobius"/>
    </source>
</evidence>
<gene>
    <name evidence="2" type="ORF">EGW08_000108</name>
</gene>
<keyword evidence="1" id="KW-1133">Transmembrane helix</keyword>
<sequence length="120" mass="13813">RLEDTQQQVDEVLSLQELKLYQHALHTSAPTAPQGVDILRLLHQHPRGYLFGHSIITCIKKVSAHAICCLCKYLQSANVSYFGHLKVWQFVRTFAFGCIFLPIKVFKLLFIMEMLKLIIT</sequence>
<evidence type="ECO:0000313" key="3">
    <source>
        <dbReference type="Proteomes" id="UP000271974"/>
    </source>
</evidence>
<reference evidence="2 3" key="1">
    <citation type="submission" date="2019-01" db="EMBL/GenBank/DDBJ databases">
        <title>A draft genome assembly of the solar-powered sea slug Elysia chlorotica.</title>
        <authorList>
            <person name="Cai H."/>
            <person name="Li Q."/>
            <person name="Fang X."/>
            <person name="Li J."/>
            <person name="Curtis N.E."/>
            <person name="Altenburger A."/>
            <person name="Shibata T."/>
            <person name="Feng M."/>
            <person name="Maeda T."/>
            <person name="Schwartz J.A."/>
            <person name="Shigenobu S."/>
            <person name="Lundholm N."/>
            <person name="Nishiyama T."/>
            <person name="Yang H."/>
            <person name="Hasebe M."/>
            <person name="Li S."/>
            <person name="Pierce S.K."/>
            <person name="Wang J."/>
        </authorList>
    </citation>
    <scope>NUCLEOTIDE SEQUENCE [LARGE SCALE GENOMIC DNA]</scope>
    <source>
        <strain evidence="2">EC2010</strain>
        <tissue evidence="2">Whole organism of an adult</tissue>
    </source>
</reference>
<proteinExistence type="predicted"/>
<name>A0A3S1A1N8_ELYCH</name>